<dbReference type="InterPro" id="IPR036465">
    <property type="entry name" value="vWFA_dom_sf"/>
</dbReference>
<dbReference type="InterPro" id="IPR002881">
    <property type="entry name" value="DUF58"/>
</dbReference>
<dbReference type="Pfam" id="PF01882">
    <property type="entry name" value="DUF58"/>
    <property type="match status" value="1"/>
</dbReference>
<evidence type="ECO:0000313" key="2">
    <source>
        <dbReference type="EMBL" id="TDU72777.1"/>
    </source>
</evidence>
<feature type="domain" description="DUF58" evidence="1">
    <location>
        <begin position="197"/>
        <end position="366"/>
    </location>
</feature>
<dbReference type="Proteomes" id="UP000295662">
    <property type="component" value="Unassembled WGS sequence"/>
</dbReference>
<evidence type="ECO:0000313" key="3">
    <source>
        <dbReference type="Proteomes" id="UP000295662"/>
    </source>
</evidence>
<dbReference type="RefSeq" id="WP_133793898.1">
    <property type="nucleotide sequence ID" value="NZ_SOCA01000002.1"/>
</dbReference>
<organism evidence="2 3">
    <name type="scientific">Prosthecobacter fusiformis</name>
    <dbReference type="NCBI Taxonomy" id="48464"/>
    <lineage>
        <taxon>Bacteria</taxon>
        <taxon>Pseudomonadati</taxon>
        <taxon>Verrucomicrobiota</taxon>
        <taxon>Verrucomicrobiia</taxon>
        <taxon>Verrucomicrobiales</taxon>
        <taxon>Verrucomicrobiaceae</taxon>
        <taxon>Prosthecobacter</taxon>
    </lineage>
</organism>
<dbReference type="AlphaFoldDB" id="A0A4R7S6F7"/>
<dbReference type="SUPFAM" id="SSF53300">
    <property type="entry name" value="vWA-like"/>
    <property type="match status" value="1"/>
</dbReference>
<reference evidence="2 3" key="1">
    <citation type="submission" date="2019-03" db="EMBL/GenBank/DDBJ databases">
        <title>Genomic Encyclopedia of Archaeal and Bacterial Type Strains, Phase II (KMG-II): from individual species to whole genera.</title>
        <authorList>
            <person name="Goeker M."/>
        </authorList>
    </citation>
    <scope>NUCLEOTIDE SEQUENCE [LARGE SCALE GENOMIC DNA]</scope>
    <source>
        <strain evidence="2 3">ATCC 25309</strain>
    </source>
</reference>
<protein>
    <submittedName>
        <fullName evidence="2">Uncharacterized protein (DUF58 family)</fullName>
    </submittedName>
</protein>
<keyword evidence="3" id="KW-1185">Reference proteome</keyword>
<comment type="caution">
    <text evidence="2">The sequence shown here is derived from an EMBL/GenBank/DDBJ whole genome shotgun (WGS) entry which is preliminary data.</text>
</comment>
<dbReference type="PANTHER" id="PTHR33608:SF3">
    <property type="entry name" value="SLR2013 PROTEIN"/>
    <property type="match status" value="1"/>
</dbReference>
<dbReference type="EMBL" id="SOCA01000002">
    <property type="protein sequence ID" value="TDU72777.1"/>
    <property type="molecule type" value="Genomic_DNA"/>
</dbReference>
<proteinExistence type="predicted"/>
<evidence type="ECO:0000259" key="1">
    <source>
        <dbReference type="Pfam" id="PF01882"/>
    </source>
</evidence>
<gene>
    <name evidence="2" type="ORF">EI77_01242</name>
</gene>
<dbReference type="PANTHER" id="PTHR33608">
    <property type="entry name" value="BLL2464 PROTEIN"/>
    <property type="match status" value="1"/>
</dbReference>
<dbReference type="OrthoDB" id="9778037at2"/>
<accession>A0A4R7S6F7</accession>
<name>A0A4R7S6F7_9BACT</name>
<sequence length="434" mass="48678">MRPSTLTLRLVSAWALLGLAASIWGVLQVAWFGAGALLLITALVDFFTLPNKQRLSATRVLPGRFALGVKSAITLTLRHSMGRPLKVSVHDGLPPEALAEGMPWQGTLPPLEHVELTYDAHFTRRGAHTFSAAHLLVNSQLGLWRRLYRTGGSSETRCYPNYEPVVRFALLATANREEQMGIVKRRRNGATLDFHQLREYQDGDILSRVDWKATSRRQTLVSRDYEEQRNQSIILVPDCGRRMRAMDGELSQFDHCLNAMLLIAYIALKQGDEVGVTGFGGAQRWLKPVKGPPAMPSLLNHLYDYETTTEPSDFIEAAERVMALQKRRALIILMTNLRTEDTTHLMKAVGLLQKRHLVLVATLRESEMEARSQRPISSLDDALGYGALCHYEQQRAHLLQSLRANRIVTVDETAQNLPIALANQYLDLKASGRI</sequence>